<gene>
    <name evidence="1" type="ORF">G7068_11900</name>
</gene>
<accession>A0A6G7XH29</accession>
<sequence length="107" mass="11439">MDEVQILAARPLVARFVAAVRNGDADDVEAVCSEVAHRFGVCGPQALAVLTAGVLIEQQAIAARASREATRYAEAYMEQKNKVTELRGLLDTAASRMPAGNSRLRAV</sequence>
<dbReference type="RefSeq" id="WP_166292154.1">
    <property type="nucleotide sequence ID" value="NZ_CP049863.1"/>
</dbReference>
<dbReference type="EMBL" id="CP049863">
    <property type="protein sequence ID" value="QIK63812.1"/>
    <property type="molecule type" value="Genomic_DNA"/>
</dbReference>
<dbReference type="Proteomes" id="UP000502677">
    <property type="component" value="Chromosome"/>
</dbReference>
<keyword evidence="2" id="KW-1185">Reference proteome</keyword>
<protein>
    <submittedName>
        <fullName evidence="1">Uncharacterized protein</fullName>
    </submittedName>
</protein>
<dbReference type="KEGG" id="lvi:G7068_11900"/>
<proteinExistence type="predicted"/>
<reference evidence="1 2" key="1">
    <citation type="submission" date="2020-03" db="EMBL/GenBank/DDBJ databases">
        <title>Leucobacter sp. nov., isolated from beetles.</title>
        <authorList>
            <person name="Hyun D.-W."/>
            <person name="Bae J.-W."/>
        </authorList>
    </citation>
    <scope>NUCLEOTIDE SEQUENCE [LARGE SCALE GENOMIC DNA]</scope>
    <source>
        <strain evidence="1 2">HDW9C</strain>
    </source>
</reference>
<organism evidence="1 2">
    <name type="scientific">Leucobacter viscericola</name>
    <dbReference type="NCBI Taxonomy" id="2714935"/>
    <lineage>
        <taxon>Bacteria</taxon>
        <taxon>Bacillati</taxon>
        <taxon>Actinomycetota</taxon>
        <taxon>Actinomycetes</taxon>
        <taxon>Micrococcales</taxon>
        <taxon>Microbacteriaceae</taxon>
        <taxon>Leucobacter</taxon>
    </lineage>
</organism>
<evidence type="ECO:0000313" key="2">
    <source>
        <dbReference type="Proteomes" id="UP000502677"/>
    </source>
</evidence>
<evidence type="ECO:0000313" key="1">
    <source>
        <dbReference type="EMBL" id="QIK63812.1"/>
    </source>
</evidence>
<name>A0A6G7XH29_9MICO</name>
<dbReference type="AlphaFoldDB" id="A0A6G7XH29"/>